<reference evidence="3 4" key="1">
    <citation type="submission" date="2020-11" db="EMBL/GenBank/DDBJ databases">
        <title>Kefir isolates.</title>
        <authorList>
            <person name="Marcisauskas S."/>
            <person name="Kim Y."/>
            <person name="Blasche S."/>
        </authorList>
    </citation>
    <scope>NUCLEOTIDE SEQUENCE [LARGE SCALE GENOMIC DNA]</scope>
    <source>
        <strain evidence="3 4">OG2</strain>
    </source>
</reference>
<evidence type="ECO:0000259" key="2">
    <source>
        <dbReference type="PROSITE" id="PS50048"/>
    </source>
</evidence>
<accession>A0A9P6WCL3</accession>
<dbReference type="PANTHER" id="PTHR31405:SF8">
    <property type="entry name" value="TRANSCRIPTION FACTOR PDR8-RELATED"/>
    <property type="match status" value="1"/>
</dbReference>
<dbReference type="OrthoDB" id="4356994at2759"/>
<proteinExistence type="predicted"/>
<dbReference type="Gene3D" id="4.10.240.10">
    <property type="entry name" value="Zn(2)-C6 fungal-type DNA-binding domain"/>
    <property type="match status" value="1"/>
</dbReference>
<comment type="caution">
    <text evidence="3">The sequence shown here is derived from an EMBL/GenBank/DDBJ whole genome shotgun (WGS) entry which is preliminary data.</text>
</comment>
<dbReference type="GO" id="GO:0008270">
    <property type="term" value="F:zinc ion binding"/>
    <property type="evidence" value="ECO:0007669"/>
    <property type="project" value="InterPro"/>
</dbReference>
<dbReference type="SUPFAM" id="SSF57701">
    <property type="entry name" value="Zn2/Cys6 DNA-binding domain"/>
    <property type="match status" value="1"/>
</dbReference>
<dbReference type="PROSITE" id="PS00463">
    <property type="entry name" value="ZN2_CY6_FUNGAL_1"/>
    <property type="match status" value="1"/>
</dbReference>
<feature type="region of interest" description="Disordered" evidence="1">
    <location>
        <begin position="58"/>
        <end position="87"/>
    </location>
</feature>
<dbReference type="PANTHER" id="PTHR31405">
    <property type="entry name" value="TRANSCRIPTION FACTOR PDR8-RELATED"/>
    <property type="match status" value="1"/>
</dbReference>
<dbReference type="SMART" id="SM00066">
    <property type="entry name" value="GAL4"/>
    <property type="match status" value="1"/>
</dbReference>
<feature type="region of interest" description="Disordered" evidence="1">
    <location>
        <begin position="659"/>
        <end position="687"/>
    </location>
</feature>
<organism evidence="3 4">
    <name type="scientific">Maudiozyma exigua</name>
    <name type="common">Yeast</name>
    <name type="synonym">Kazachstania exigua</name>
    <dbReference type="NCBI Taxonomy" id="34358"/>
    <lineage>
        <taxon>Eukaryota</taxon>
        <taxon>Fungi</taxon>
        <taxon>Dikarya</taxon>
        <taxon>Ascomycota</taxon>
        <taxon>Saccharomycotina</taxon>
        <taxon>Saccharomycetes</taxon>
        <taxon>Saccharomycetales</taxon>
        <taxon>Saccharomycetaceae</taxon>
        <taxon>Maudiozyma</taxon>
    </lineage>
</organism>
<dbReference type="PROSITE" id="PS50048">
    <property type="entry name" value="ZN2_CY6_FUNGAL_2"/>
    <property type="match status" value="1"/>
</dbReference>
<dbReference type="InterPro" id="IPR052693">
    <property type="entry name" value="Yeast_MDR_Regulatory"/>
</dbReference>
<dbReference type="GO" id="GO:0000981">
    <property type="term" value="F:DNA-binding transcription factor activity, RNA polymerase II-specific"/>
    <property type="evidence" value="ECO:0007669"/>
    <property type="project" value="InterPro"/>
</dbReference>
<dbReference type="InterPro" id="IPR036864">
    <property type="entry name" value="Zn2-C6_fun-type_DNA-bd_sf"/>
</dbReference>
<dbReference type="CDD" id="cd00067">
    <property type="entry name" value="GAL4"/>
    <property type="match status" value="1"/>
</dbReference>
<protein>
    <recommendedName>
        <fullName evidence="2">Zn(2)-C6 fungal-type domain-containing protein</fullName>
    </recommendedName>
</protein>
<dbReference type="Proteomes" id="UP000750334">
    <property type="component" value="Unassembled WGS sequence"/>
</dbReference>
<evidence type="ECO:0000313" key="4">
    <source>
        <dbReference type="Proteomes" id="UP000750334"/>
    </source>
</evidence>
<gene>
    <name evidence="3" type="ORF">C6P45_004889</name>
</gene>
<name>A0A9P6WCL3_MAUEX</name>
<sequence length="718" mass="84358">MVSSSIVKSTQRKRRRIPKSCQACRKKKLKCDRVRPRCSSCIIRQIIDCHYEEDTIGDPISRNSTTSTPNGGNIGPSQPTPMVPPSNKNVNPFVSMTYIHKVPRLGRVMVQGPTSLKSFVTNIHHPFTIKFEQLWRKTEPERLLWRDEHKEQLEKINPVYDVNESLLGSQTSIIEISAALPDYKTLVNNMNEFFSDSPLYDINTILSKDQTMEFFYTSFIPDNGNNLNNDNKESSKIWKFQDRLTKKIGMTLNSKHYKLGILLMINRLVHCKEYIDPRIEIFLKQLENQNHFSGSFIVQCQFLLLRWYHRRLYFTKIDDINLLNLVSHIVDIAMTLGLQLDIDKTYSHDKQIDLQMLKNIWYWIQFADLSISFQFGRPLKINSKCYRNFPYDNDSSSKSYFIKKLHRFLIVTRDCYDTIYDQSTYPNLPASCKQITNFLTIEFPNMSDYFSDRSKYDWKNNLSELRILTLGLGILISIYGLRFKITGDRTIRSKNNFIQTTLISFKLITDTLENCWKYDNEFFPDLIESSNSLTPYLNVAISLSEGLFQRAHMNFMSLIYYKVTLFNEGSFRVYDFKPLEWNLENLEPRDDKVITLVTTFNIYTDIFSRWRQPGVHDMKQVLKRSYPYFLMILLEKISRMIVEKVIRFRQKSEEAIKGVNNGLNEPATPADSETTSSITTPRDEEQLNSQLADEFWGSFNEYWEELLKHDYNPSQDFT</sequence>
<dbReference type="AlphaFoldDB" id="A0A9P6WCL3"/>
<evidence type="ECO:0000256" key="1">
    <source>
        <dbReference type="SAM" id="MobiDB-lite"/>
    </source>
</evidence>
<keyword evidence="4" id="KW-1185">Reference proteome</keyword>
<dbReference type="Pfam" id="PF00172">
    <property type="entry name" value="Zn_clus"/>
    <property type="match status" value="1"/>
</dbReference>
<feature type="compositionally biased region" description="Polar residues" evidence="1">
    <location>
        <begin position="671"/>
        <end position="680"/>
    </location>
</feature>
<feature type="compositionally biased region" description="Polar residues" evidence="1">
    <location>
        <begin position="61"/>
        <end position="77"/>
    </location>
</feature>
<feature type="domain" description="Zn(2)-C6 fungal-type" evidence="2">
    <location>
        <begin position="20"/>
        <end position="51"/>
    </location>
</feature>
<dbReference type="CDD" id="cd12148">
    <property type="entry name" value="fungal_TF_MHR"/>
    <property type="match status" value="1"/>
</dbReference>
<evidence type="ECO:0000313" key="3">
    <source>
        <dbReference type="EMBL" id="KAG0668236.1"/>
    </source>
</evidence>
<dbReference type="InterPro" id="IPR001138">
    <property type="entry name" value="Zn2Cys6_DnaBD"/>
</dbReference>
<dbReference type="EMBL" id="PUHR01000074">
    <property type="protein sequence ID" value="KAG0668236.1"/>
    <property type="molecule type" value="Genomic_DNA"/>
</dbReference>